<dbReference type="Proteomes" id="UP001497480">
    <property type="component" value="Unassembled WGS sequence"/>
</dbReference>
<dbReference type="AlphaFoldDB" id="A0AAV1WG36"/>
<protein>
    <submittedName>
        <fullName evidence="1">Uncharacterized protein</fullName>
    </submittedName>
</protein>
<gene>
    <name evidence="1" type="ORF">LLUT_LOCUS9167</name>
</gene>
<name>A0AAV1WG36_LUPLU</name>
<evidence type="ECO:0000313" key="1">
    <source>
        <dbReference type="EMBL" id="CAL0308107.1"/>
    </source>
</evidence>
<comment type="caution">
    <text evidence="1">The sequence shown here is derived from an EMBL/GenBank/DDBJ whole genome shotgun (WGS) entry which is preliminary data.</text>
</comment>
<evidence type="ECO:0000313" key="2">
    <source>
        <dbReference type="Proteomes" id="UP001497480"/>
    </source>
</evidence>
<keyword evidence="2" id="KW-1185">Reference proteome</keyword>
<accession>A0AAV1WG36</accession>
<proteinExistence type="predicted"/>
<dbReference type="EMBL" id="CAXHTB010000006">
    <property type="protein sequence ID" value="CAL0308107.1"/>
    <property type="molecule type" value="Genomic_DNA"/>
</dbReference>
<reference evidence="1 2" key="1">
    <citation type="submission" date="2024-03" db="EMBL/GenBank/DDBJ databases">
        <authorList>
            <person name="Martinez-Hernandez J."/>
        </authorList>
    </citation>
    <scope>NUCLEOTIDE SEQUENCE [LARGE SCALE GENOMIC DNA]</scope>
</reference>
<sequence length="50" mass="5647">MGRPACPFEMPMSEHGILGGHFREDEHIFHAQPAQIIWTGEPRGRSSNCQ</sequence>
<organism evidence="1 2">
    <name type="scientific">Lupinus luteus</name>
    <name type="common">European yellow lupine</name>
    <dbReference type="NCBI Taxonomy" id="3873"/>
    <lineage>
        <taxon>Eukaryota</taxon>
        <taxon>Viridiplantae</taxon>
        <taxon>Streptophyta</taxon>
        <taxon>Embryophyta</taxon>
        <taxon>Tracheophyta</taxon>
        <taxon>Spermatophyta</taxon>
        <taxon>Magnoliopsida</taxon>
        <taxon>eudicotyledons</taxon>
        <taxon>Gunneridae</taxon>
        <taxon>Pentapetalae</taxon>
        <taxon>rosids</taxon>
        <taxon>fabids</taxon>
        <taxon>Fabales</taxon>
        <taxon>Fabaceae</taxon>
        <taxon>Papilionoideae</taxon>
        <taxon>50 kb inversion clade</taxon>
        <taxon>genistoids sensu lato</taxon>
        <taxon>core genistoids</taxon>
        <taxon>Genisteae</taxon>
        <taxon>Lupinus</taxon>
    </lineage>
</organism>